<dbReference type="AlphaFoldDB" id="A0A6C0I165"/>
<evidence type="ECO:0000313" key="1">
    <source>
        <dbReference type="EMBL" id="QHT86624.1"/>
    </source>
</evidence>
<reference evidence="1" key="1">
    <citation type="journal article" date="2020" name="Nature">
        <title>Giant virus diversity and host interactions through global metagenomics.</title>
        <authorList>
            <person name="Schulz F."/>
            <person name="Roux S."/>
            <person name="Paez-Espino D."/>
            <person name="Jungbluth S."/>
            <person name="Walsh D.A."/>
            <person name="Denef V.J."/>
            <person name="McMahon K.D."/>
            <person name="Konstantinidis K.T."/>
            <person name="Eloe-Fadrosh E.A."/>
            <person name="Kyrpides N.C."/>
            <person name="Woyke T."/>
        </authorList>
    </citation>
    <scope>NUCLEOTIDE SEQUENCE</scope>
    <source>
        <strain evidence="1">GVMAG-M-3300023184-186</strain>
    </source>
</reference>
<dbReference type="EMBL" id="MN740074">
    <property type="protein sequence ID" value="QHT86624.1"/>
    <property type="molecule type" value="Genomic_DNA"/>
</dbReference>
<sequence length="32" mass="3772">MTINAIIKINKINKINIILYINKYLKLIKKNA</sequence>
<proteinExistence type="predicted"/>
<accession>A0A6C0I165</accession>
<organism evidence="1">
    <name type="scientific">viral metagenome</name>
    <dbReference type="NCBI Taxonomy" id="1070528"/>
    <lineage>
        <taxon>unclassified sequences</taxon>
        <taxon>metagenomes</taxon>
        <taxon>organismal metagenomes</taxon>
    </lineage>
</organism>
<protein>
    <submittedName>
        <fullName evidence="1">Uncharacterized protein</fullName>
    </submittedName>
</protein>
<name>A0A6C0I165_9ZZZZ</name>